<dbReference type="UniPathway" id="UPA00666"/>
<dbReference type="InterPro" id="IPR045378">
    <property type="entry name" value="LNT_N"/>
</dbReference>
<dbReference type="PANTHER" id="PTHR38686:SF1">
    <property type="entry name" value="APOLIPOPROTEIN N-ACYLTRANSFERASE"/>
    <property type="match status" value="1"/>
</dbReference>
<sequence length="509" mass="53642">MPIPGGSSGFGCVSLPVADRRSLALAALAGLAAGLGQAPFSLVPVALAGLALSCWLCRAALSPRRAALIGWVTGTAYFALTLHWIVEPFFVDAARHGWMAPFALIFMSGGLALFWATAFGFARWLAQGRGSFALAFALCLTAAELLRGYIFTGFPWVLVGQIWSDGPGLQLAAFTGPYGLTLVTVVIAAISAVLRPAPALAVVLVGWGGVVGLGALRPDLPMAEPVGTVRLVQPNAPQDQKWDPDLVPVFFRRSLDLSAAEGDVDLVVWPETSLPFLLTGADPILAEISGRAGGVPVIAGAQRREDGRYYNALAVLSAEGALLDVYDKHHLVPFGEYIPFGDVLRRGGLRGLAEIVGGYSAGPGPRVLDLGPLGQPQPLICYEAIFPQEVGAVAARPDWLLQITNDAWFGTFAGPQQHLAIARMRAVEHGLPMLRAANTGISAGIDARGRVIGEIPMGVAGHLDVALPPPGPETLYARTGDWPVAVLLLLMISALGAWRIFLESGRARR</sequence>
<dbReference type="PANTHER" id="PTHR38686">
    <property type="entry name" value="APOLIPOPROTEIN N-ACYLTRANSFERASE"/>
    <property type="match status" value="1"/>
</dbReference>
<dbReference type="PROSITE" id="PS50263">
    <property type="entry name" value="CN_HYDROLASE"/>
    <property type="match status" value="1"/>
</dbReference>
<evidence type="ECO:0000256" key="9">
    <source>
        <dbReference type="HAMAP-Rule" id="MF_01148"/>
    </source>
</evidence>
<comment type="catalytic activity">
    <reaction evidence="9">
        <text>N-terminal S-1,2-diacyl-sn-glyceryl-L-cysteinyl-[lipoprotein] + a glycerophospholipid = N-acyl-S-1,2-diacyl-sn-glyceryl-L-cysteinyl-[lipoprotein] + a 2-acyl-sn-glycero-3-phospholipid + H(+)</text>
        <dbReference type="Rhea" id="RHEA:48228"/>
        <dbReference type="Rhea" id="RHEA-COMP:14681"/>
        <dbReference type="Rhea" id="RHEA-COMP:14684"/>
        <dbReference type="ChEBI" id="CHEBI:15378"/>
        <dbReference type="ChEBI" id="CHEBI:136912"/>
        <dbReference type="ChEBI" id="CHEBI:140656"/>
        <dbReference type="ChEBI" id="CHEBI:140657"/>
        <dbReference type="ChEBI" id="CHEBI:140660"/>
        <dbReference type="EC" id="2.3.1.269"/>
    </reaction>
</comment>
<comment type="function">
    <text evidence="9">Catalyzes the phospholipid dependent N-acylation of the N-terminal cysteine of apolipoprotein, the last step in lipoprotein maturation.</text>
</comment>
<evidence type="ECO:0000256" key="7">
    <source>
        <dbReference type="ARBA" id="ARBA00023136"/>
    </source>
</evidence>
<dbReference type="Pfam" id="PF20154">
    <property type="entry name" value="LNT_N"/>
    <property type="match status" value="1"/>
</dbReference>
<evidence type="ECO:0000256" key="5">
    <source>
        <dbReference type="ARBA" id="ARBA00022692"/>
    </source>
</evidence>
<accession>A0A547PR84</accession>
<reference evidence="11 12" key="1">
    <citation type="submission" date="2019-06" db="EMBL/GenBank/DDBJ databases">
        <title>Paenimaribius caenipelagi gen. nov., sp. nov., isolated from a tidal flat.</title>
        <authorList>
            <person name="Yoon J.-H."/>
        </authorList>
    </citation>
    <scope>NUCLEOTIDE SEQUENCE [LARGE SCALE GENOMIC DNA]</scope>
    <source>
        <strain evidence="11 12">JBTF-M29</strain>
    </source>
</reference>
<feature type="transmembrane region" description="Helical" evidence="9">
    <location>
        <begin position="171"/>
        <end position="190"/>
    </location>
</feature>
<feature type="transmembrane region" description="Helical" evidence="9">
    <location>
        <begin position="98"/>
        <end position="120"/>
    </location>
</feature>
<organism evidence="11 12">
    <name type="scientific">Palleronia caenipelagi</name>
    <dbReference type="NCBI Taxonomy" id="2489174"/>
    <lineage>
        <taxon>Bacteria</taxon>
        <taxon>Pseudomonadati</taxon>
        <taxon>Pseudomonadota</taxon>
        <taxon>Alphaproteobacteria</taxon>
        <taxon>Rhodobacterales</taxon>
        <taxon>Roseobacteraceae</taxon>
        <taxon>Palleronia</taxon>
    </lineage>
</organism>
<dbReference type="GO" id="GO:0016410">
    <property type="term" value="F:N-acyltransferase activity"/>
    <property type="evidence" value="ECO:0007669"/>
    <property type="project" value="UniProtKB-UniRule"/>
</dbReference>
<keyword evidence="4 9" id="KW-0808">Transferase</keyword>
<dbReference type="HAMAP" id="MF_01148">
    <property type="entry name" value="Lnt"/>
    <property type="match status" value="1"/>
</dbReference>
<feature type="transmembrane region" description="Helical" evidence="9">
    <location>
        <begin position="197"/>
        <end position="216"/>
    </location>
</feature>
<dbReference type="InterPro" id="IPR003010">
    <property type="entry name" value="C-N_Hydrolase"/>
</dbReference>
<evidence type="ECO:0000256" key="2">
    <source>
        <dbReference type="ARBA" id="ARBA00010065"/>
    </source>
</evidence>
<keyword evidence="7 9" id="KW-0472">Membrane</keyword>
<comment type="pathway">
    <text evidence="9">Protein modification; lipoprotein biosynthesis (N-acyl transfer).</text>
</comment>
<comment type="caution">
    <text evidence="11">The sequence shown here is derived from an EMBL/GenBank/DDBJ whole genome shotgun (WGS) entry which is preliminary data.</text>
</comment>
<evidence type="ECO:0000313" key="12">
    <source>
        <dbReference type="Proteomes" id="UP000318590"/>
    </source>
</evidence>
<dbReference type="GO" id="GO:0005886">
    <property type="term" value="C:plasma membrane"/>
    <property type="evidence" value="ECO:0007669"/>
    <property type="project" value="UniProtKB-SubCell"/>
</dbReference>
<dbReference type="SUPFAM" id="SSF56317">
    <property type="entry name" value="Carbon-nitrogen hydrolase"/>
    <property type="match status" value="1"/>
</dbReference>
<evidence type="ECO:0000313" key="11">
    <source>
        <dbReference type="EMBL" id="TRD16662.1"/>
    </source>
</evidence>
<dbReference type="Gene3D" id="3.60.110.10">
    <property type="entry name" value="Carbon-nitrogen hydrolase"/>
    <property type="match status" value="1"/>
</dbReference>
<feature type="transmembrane region" description="Helical" evidence="9">
    <location>
        <begin position="482"/>
        <end position="502"/>
    </location>
</feature>
<evidence type="ECO:0000259" key="10">
    <source>
        <dbReference type="PROSITE" id="PS50263"/>
    </source>
</evidence>
<dbReference type="EC" id="2.3.1.269" evidence="9"/>
<comment type="subcellular location">
    <subcellularLocation>
        <location evidence="1 9">Cell membrane</location>
        <topology evidence="1 9">Multi-pass membrane protein</topology>
    </subcellularLocation>
</comment>
<dbReference type="OrthoDB" id="9804277at2"/>
<keyword evidence="6 9" id="KW-1133">Transmembrane helix</keyword>
<feature type="transmembrane region" description="Helical" evidence="9">
    <location>
        <begin position="132"/>
        <end position="151"/>
    </location>
</feature>
<keyword evidence="8 9" id="KW-0012">Acyltransferase</keyword>
<dbReference type="RefSeq" id="WP_142835396.1">
    <property type="nucleotide sequence ID" value="NZ_VFSV01000027.1"/>
</dbReference>
<dbReference type="AlphaFoldDB" id="A0A547PR84"/>
<name>A0A547PR84_9RHOB</name>
<keyword evidence="5 9" id="KW-0812">Transmembrane</keyword>
<evidence type="ECO:0000256" key="3">
    <source>
        <dbReference type="ARBA" id="ARBA00022475"/>
    </source>
</evidence>
<dbReference type="EMBL" id="VFSV01000027">
    <property type="protein sequence ID" value="TRD16662.1"/>
    <property type="molecule type" value="Genomic_DNA"/>
</dbReference>
<protein>
    <recommendedName>
        <fullName evidence="9">Apolipoprotein N-acyltransferase</fullName>
        <shortName evidence="9">ALP N-acyltransferase</shortName>
        <ecNumber evidence="9">2.3.1.269</ecNumber>
    </recommendedName>
</protein>
<feature type="transmembrane region" description="Helical" evidence="9">
    <location>
        <begin position="23"/>
        <end position="56"/>
    </location>
</feature>
<proteinExistence type="inferred from homology"/>
<feature type="transmembrane region" description="Helical" evidence="9">
    <location>
        <begin position="68"/>
        <end position="86"/>
    </location>
</feature>
<keyword evidence="3 9" id="KW-1003">Cell membrane</keyword>
<dbReference type="InterPro" id="IPR004563">
    <property type="entry name" value="Apolipo_AcylTrfase"/>
</dbReference>
<comment type="similarity">
    <text evidence="2 9">Belongs to the CN hydrolase family. Apolipoprotein N-acyltransferase subfamily.</text>
</comment>
<evidence type="ECO:0000256" key="8">
    <source>
        <dbReference type="ARBA" id="ARBA00023315"/>
    </source>
</evidence>
<keyword evidence="11" id="KW-0449">Lipoprotein</keyword>
<dbReference type="NCBIfam" id="TIGR00546">
    <property type="entry name" value="lnt"/>
    <property type="match status" value="1"/>
</dbReference>
<feature type="domain" description="CN hydrolase" evidence="10">
    <location>
        <begin position="232"/>
        <end position="469"/>
    </location>
</feature>
<evidence type="ECO:0000256" key="4">
    <source>
        <dbReference type="ARBA" id="ARBA00022679"/>
    </source>
</evidence>
<evidence type="ECO:0000256" key="1">
    <source>
        <dbReference type="ARBA" id="ARBA00004651"/>
    </source>
</evidence>
<dbReference type="InterPro" id="IPR036526">
    <property type="entry name" value="C-N_Hydrolase_sf"/>
</dbReference>
<dbReference type="Proteomes" id="UP000318590">
    <property type="component" value="Unassembled WGS sequence"/>
</dbReference>
<gene>
    <name evidence="9 11" type="primary">lnt</name>
    <name evidence="11" type="ORF">FEV53_13740</name>
</gene>
<dbReference type="Pfam" id="PF00795">
    <property type="entry name" value="CN_hydrolase"/>
    <property type="match status" value="1"/>
</dbReference>
<dbReference type="CDD" id="cd07571">
    <property type="entry name" value="ALP_N-acyl_transferase"/>
    <property type="match status" value="1"/>
</dbReference>
<dbReference type="GO" id="GO:0042158">
    <property type="term" value="P:lipoprotein biosynthetic process"/>
    <property type="evidence" value="ECO:0007669"/>
    <property type="project" value="UniProtKB-UniRule"/>
</dbReference>
<evidence type="ECO:0000256" key="6">
    <source>
        <dbReference type="ARBA" id="ARBA00022989"/>
    </source>
</evidence>
<keyword evidence="12" id="KW-1185">Reference proteome</keyword>